<organism evidence="8 9">
    <name type="scientific">Prevotella koreensis</name>
    <dbReference type="NCBI Taxonomy" id="2490854"/>
    <lineage>
        <taxon>Bacteria</taxon>
        <taxon>Pseudomonadati</taxon>
        <taxon>Bacteroidota</taxon>
        <taxon>Bacteroidia</taxon>
        <taxon>Bacteroidales</taxon>
        <taxon>Prevotellaceae</taxon>
        <taxon>Prevotella</taxon>
    </lineage>
</organism>
<dbReference type="Proteomes" id="UP000278983">
    <property type="component" value="Unassembled WGS sequence"/>
</dbReference>
<dbReference type="PROSITE" id="PS50984">
    <property type="entry name" value="TRUD"/>
    <property type="match status" value="1"/>
</dbReference>
<evidence type="ECO:0000259" key="7">
    <source>
        <dbReference type="PROSITE" id="PS50984"/>
    </source>
</evidence>
<dbReference type="RefSeq" id="WP_126678355.1">
    <property type="nucleotide sequence ID" value="NZ_RYYU01000001.1"/>
</dbReference>
<dbReference type="AlphaFoldDB" id="A0A432LK51"/>
<sequence>MKLRKINNTPALLTAVLLCCAMILASCSTTSALPEGEQLYLGISKINYTNYERGSHFAATQEEVEAALACEPNGALFGSSSVRSPFPIGLWVWNAFSDSKGKFGKWIGRTFGKNPVLMSDVNAPLRSTVAQSVLRNRGYFHGKVGYEEIAQRNPKKGKIRYDVEMNHLFTLDSIAYLGFTPVSDSLIRQSLDDAVVRRGSPFSVAALDAERTRISQLFRNNGYYYYQSSYASYLADTMMVPGKVQLRFQLAENIPEKAKHKWYIGRIGLTFKRTVTDIPTDSVERSRFKVYFSGRRPPVKTSVLGNGLKMQQGQLFCYDDLMETENTITSSGLFSMVNFTFTPRDDSPTCDTLDLNISCVFDKKYDFYAETNIRGRTTGRMGPELVIGLTKRNTFHGGETFDINMHGLYEWRTTRKLVDYSDMATYRVGLDASLTFPRIVMPFSLFKKQRRVFNNSVRENKQHRRKFFVAPTTTLKMGFDIESRSEYFRMHTASGELTYRLQPTPTSIHSLSPLTVVYQFKNKITHLFDSIVGTSPYLTQALSDRFIMKLSYTYNYSSPRSKRNPIAWETTISEAGNLVSLGFMATGKKWNEVGKELFKNPYAQFLKVNTDFVKRWRVNEKTSLVAHINAGVIWSYGNNTYAPFSEQFFVGGANTIRAFPVRGIGPGRMRPDDGGLSYLFQTGDMKFLANLECRFNLFGSLNGALFLDAGNVWNISSGSNDVECFKLSRLPRDLAVGTGFGLRYDLEFLVVRVDWGFAIHAPYDTGYGGYFNMRRFGDMQSINFAVGYPF</sequence>
<gene>
    <name evidence="8" type="ORF">EHV08_05015</name>
</gene>
<evidence type="ECO:0000256" key="4">
    <source>
        <dbReference type="ARBA" id="ARBA00023136"/>
    </source>
</evidence>
<evidence type="ECO:0000256" key="5">
    <source>
        <dbReference type="ARBA" id="ARBA00023237"/>
    </source>
</evidence>
<evidence type="ECO:0000256" key="2">
    <source>
        <dbReference type="ARBA" id="ARBA00022692"/>
    </source>
</evidence>
<dbReference type="InterPro" id="IPR011760">
    <property type="entry name" value="PsdUridine_synth_TruD_insert"/>
</dbReference>
<dbReference type="InterPro" id="IPR000184">
    <property type="entry name" value="Bac_surfAg_D15"/>
</dbReference>
<dbReference type="GO" id="GO:0003723">
    <property type="term" value="F:RNA binding"/>
    <property type="evidence" value="ECO:0007669"/>
    <property type="project" value="InterPro"/>
</dbReference>
<proteinExistence type="predicted"/>
<name>A0A432LK51_9BACT</name>
<dbReference type="GO" id="GO:0001522">
    <property type="term" value="P:pseudouridine synthesis"/>
    <property type="evidence" value="ECO:0007669"/>
    <property type="project" value="InterPro"/>
</dbReference>
<accession>A0A432LK51</accession>
<dbReference type="GO" id="GO:0019867">
    <property type="term" value="C:outer membrane"/>
    <property type="evidence" value="ECO:0007669"/>
    <property type="project" value="InterPro"/>
</dbReference>
<dbReference type="PANTHER" id="PTHR12815">
    <property type="entry name" value="SORTING AND ASSEMBLY MACHINERY SAMM50 PROTEIN FAMILY MEMBER"/>
    <property type="match status" value="1"/>
</dbReference>
<feature type="chain" id="PRO_5019012468" description="TRUD domain-containing protein" evidence="6">
    <location>
        <begin position="33"/>
        <end position="790"/>
    </location>
</feature>
<feature type="signal peptide" evidence="6">
    <location>
        <begin position="1"/>
        <end position="32"/>
    </location>
</feature>
<protein>
    <recommendedName>
        <fullName evidence="7">TRUD domain-containing protein</fullName>
    </recommendedName>
</protein>
<dbReference type="Gene3D" id="2.40.160.50">
    <property type="entry name" value="membrane protein fhac: a member of the omp85/tpsb transporter family"/>
    <property type="match status" value="1"/>
</dbReference>
<keyword evidence="3 6" id="KW-0732">Signal</keyword>
<comment type="subcellular location">
    <subcellularLocation>
        <location evidence="1">Membrane</location>
    </subcellularLocation>
</comment>
<keyword evidence="5" id="KW-0998">Cell outer membrane</keyword>
<evidence type="ECO:0000256" key="3">
    <source>
        <dbReference type="ARBA" id="ARBA00022729"/>
    </source>
</evidence>
<keyword evidence="9" id="KW-1185">Reference proteome</keyword>
<keyword evidence="4" id="KW-0472">Membrane</keyword>
<dbReference type="PANTHER" id="PTHR12815:SF47">
    <property type="entry name" value="TRANSLOCATION AND ASSEMBLY MODULE SUBUNIT TAMA"/>
    <property type="match status" value="1"/>
</dbReference>
<dbReference type="Pfam" id="PF01103">
    <property type="entry name" value="Omp85"/>
    <property type="match status" value="1"/>
</dbReference>
<dbReference type="OrthoDB" id="9814535at2"/>
<evidence type="ECO:0000256" key="1">
    <source>
        <dbReference type="ARBA" id="ARBA00004370"/>
    </source>
</evidence>
<feature type="domain" description="TRUD" evidence="7">
    <location>
        <begin position="766"/>
        <end position="790"/>
    </location>
</feature>
<dbReference type="InterPro" id="IPR039910">
    <property type="entry name" value="D15-like"/>
</dbReference>
<comment type="caution">
    <text evidence="8">The sequence shown here is derived from an EMBL/GenBank/DDBJ whole genome shotgun (WGS) entry which is preliminary data.</text>
</comment>
<evidence type="ECO:0000313" key="9">
    <source>
        <dbReference type="Proteomes" id="UP000278983"/>
    </source>
</evidence>
<reference evidence="8 9" key="1">
    <citation type="submission" date="2018-12" db="EMBL/GenBank/DDBJ databases">
        <title>Genome sequencing of Prevotella sp. KCOM 3155 (= JS262).</title>
        <authorList>
            <person name="Kook J.-K."/>
            <person name="Park S.-N."/>
            <person name="Lim Y.K."/>
        </authorList>
    </citation>
    <scope>NUCLEOTIDE SEQUENCE [LARGE SCALE GENOMIC DNA]</scope>
    <source>
        <strain evidence="8 9">KCOM 3155</strain>
    </source>
</reference>
<keyword evidence="2" id="KW-0812">Transmembrane</keyword>
<dbReference type="PROSITE" id="PS51257">
    <property type="entry name" value="PROKAR_LIPOPROTEIN"/>
    <property type="match status" value="1"/>
</dbReference>
<dbReference type="GO" id="GO:0009982">
    <property type="term" value="F:pseudouridine synthase activity"/>
    <property type="evidence" value="ECO:0007669"/>
    <property type="project" value="InterPro"/>
</dbReference>
<dbReference type="EMBL" id="RYYU01000001">
    <property type="protein sequence ID" value="RUL59185.1"/>
    <property type="molecule type" value="Genomic_DNA"/>
</dbReference>
<evidence type="ECO:0000256" key="6">
    <source>
        <dbReference type="SAM" id="SignalP"/>
    </source>
</evidence>
<evidence type="ECO:0000313" key="8">
    <source>
        <dbReference type="EMBL" id="RUL59185.1"/>
    </source>
</evidence>